<evidence type="ECO:0000313" key="1">
    <source>
        <dbReference type="EMBL" id="RHF77352.1"/>
    </source>
</evidence>
<name>A0A414Q9B5_9FIRM</name>
<reference evidence="1 2" key="1">
    <citation type="submission" date="2018-08" db="EMBL/GenBank/DDBJ databases">
        <title>A genome reference for cultivated species of the human gut microbiota.</title>
        <authorList>
            <person name="Zou Y."/>
            <person name="Xue W."/>
            <person name="Luo G."/>
        </authorList>
    </citation>
    <scope>NUCLEOTIDE SEQUENCE [LARGE SCALE GENOMIC DNA]</scope>
    <source>
        <strain evidence="1 2">AM23-7AC</strain>
    </source>
</reference>
<proteinExistence type="predicted"/>
<dbReference type="EMBL" id="QRHN01000016">
    <property type="protein sequence ID" value="RHF77352.1"/>
    <property type="molecule type" value="Genomic_DNA"/>
</dbReference>
<sequence>MRKYIFEAGLNVFTSFKTLIPVEGLEDLSKKDKHRYHIYGILSYDQAFFDTEKTKTTEKGIQVGLFTMSGGKKEYELPLWTILPDLDHSKVELNISFPPTKMNVCIKDEDFLKRHPEFVHTELDIMAQELFQCAAECFMQKQEFEVLYIGQAYGKDGNRTAFDRLEQHATLQKILTEYRNDHPDKHIYILLLEIQKQLAMSFDGRSKEYMKTEEESDKHMKQVCCNLPEEDQVINITEAALINYFKPEYNINFVDNFPNENHKGYRQYYDLDYNSLLVELDLEFDHAPLIQLYTSTNRINSSFDFIRYQLFNDNERSNMYEIFAKE</sequence>
<accession>A0A414Q9B5</accession>
<evidence type="ECO:0000313" key="2">
    <source>
        <dbReference type="Proteomes" id="UP000285666"/>
    </source>
</evidence>
<comment type="caution">
    <text evidence="1">The sequence shown here is derived from an EMBL/GenBank/DDBJ whole genome shotgun (WGS) entry which is preliminary data.</text>
</comment>
<protein>
    <submittedName>
        <fullName evidence="1">Uncharacterized protein</fullName>
    </submittedName>
</protein>
<dbReference type="AlphaFoldDB" id="A0A414Q9B5"/>
<dbReference type="RefSeq" id="WP_118237802.1">
    <property type="nucleotide sequence ID" value="NZ_QRHN01000016.1"/>
</dbReference>
<dbReference type="Proteomes" id="UP000285666">
    <property type="component" value="Unassembled WGS sequence"/>
</dbReference>
<organism evidence="1 2">
    <name type="scientific">Dorea formicigenerans</name>
    <dbReference type="NCBI Taxonomy" id="39486"/>
    <lineage>
        <taxon>Bacteria</taxon>
        <taxon>Bacillati</taxon>
        <taxon>Bacillota</taxon>
        <taxon>Clostridia</taxon>
        <taxon>Lachnospirales</taxon>
        <taxon>Lachnospiraceae</taxon>
        <taxon>Dorea</taxon>
    </lineage>
</organism>
<gene>
    <name evidence="1" type="ORF">DW658_11665</name>
</gene>